<keyword evidence="4" id="KW-0804">Transcription</keyword>
<dbReference type="GO" id="GO:0003677">
    <property type="term" value="F:DNA binding"/>
    <property type="evidence" value="ECO:0007669"/>
    <property type="project" value="UniProtKB-KW"/>
</dbReference>
<reference evidence="6 7" key="1">
    <citation type="journal article" date="2018" name="Int. J. Syst. Evol. Microbiol.">
        <title>Mesosutterella multiformis gen. nov., sp. nov., a member of the family Sutterellaceae and Sutterella megalosphaeroides sp. nov., isolated from human faeces.</title>
        <authorList>
            <person name="Sakamoto M."/>
            <person name="Ikeyama N."/>
            <person name="Kunihiro T."/>
            <person name="Iino T."/>
            <person name="Yuki M."/>
            <person name="Ohkuma M."/>
        </authorList>
    </citation>
    <scope>NUCLEOTIDE SEQUENCE [LARGE SCALE GENOMIC DNA]</scope>
    <source>
        <strain evidence="6 7">6FBBBH3</strain>
    </source>
</reference>
<protein>
    <submittedName>
        <fullName evidence="6">LysR family transcriptional regulator</fullName>
    </submittedName>
</protein>
<dbReference type="OrthoDB" id="5525645at2"/>
<evidence type="ECO:0000256" key="4">
    <source>
        <dbReference type="ARBA" id="ARBA00023163"/>
    </source>
</evidence>
<dbReference type="Proteomes" id="UP000271003">
    <property type="component" value="Chromosome"/>
</dbReference>
<dbReference type="Gene3D" id="3.40.190.290">
    <property type="match status" value="1"/>
</dbReference>
<dbReference type="InterPro" id="IPR005119">
    <property type="entry name" value="LysR_subst-bd"/>
</dbReference>
<dbReference type="EMBL" id="AP018786">
    <property type="protein sequence ID" value="BBF22776.1"/>
    <property type="molecule type" value="Genomic_DNA"/>
</dbReference>
<evidence type="ECO:0000313" key="6">
    <source>
        <dbReference type="EMBL" id="BBF22776.1"/>
    </source>
</evidence>
<evidence type="ECO:0000256" key="3">
    <source>
        <dbReference type="ARBA" id="ARBA00023125"/>
    </source>
</evidence>
<dbReference type="InterPro" id="IPR036388">
    <property type="entry name" value="WH-like_DNA-bd_sf"/>
</dbReference>
<dbReference type="KEGG" id="sutt:SUTMEG_06670"/>
<name>A0A2Z6IDP9_9BURK</name>
<evidence type="ECO:0000259" key="5">
    <source>
        <dbReference type="PROSITE" id="PS50931"/>
    </source>
</evidence>
<dbReference type="InterPro" id="IPR036390">
    <property type="entry name" value="WH_DNA-bd_sf"/>
</dbReference>
<gene>
    <name evidence="6" type="ORF">SUTMEG_06670</name>
</gene>
<dbReference type="PANTHER" id="PTHR30537">
    <property type="entry name" value="HTH-TYPE TRANSCRIPTIONAL REGULATOR"/>
    <property type="match status" value="1"/>
</dbReference>
<keyword evidence="7" id="KW-1185">Reference proteome</keyword>
<evidence type="ECO:0000313" key="7">
    <source>
        <dbReference type="Proteomes" id="UP000271003"/>
    </source>
</evidence>
<dbReference type="Pfam" id="PF03466">
    <property type="entry name" value="LysR_substrate"/>
    <property type="match status" value="1"/>
</dbReference>
<evidence type="ECO:0000256" key="1">
    <source>
        <dbReference type="ARBA" id="ARBA00009437"/>
    </source>
</evidence>
<dbReference type="GO" id="GO:0003700">
    <property type="term" value="F:DNA-binding transcription factor activity"/>
    <property type="evidence" value="ECO:0007669"/>
    <property type="project" value="InterPro"/>
</dbReference>
<dbReference type="Gene3D" id="1.10.10.10">
    <property type="entry name" value="Winged helix-like DNA-binding domain superfamily/Winged helix DNA-binding domain"/>
    <property type="match status" value="1"/>
</dbReference>
<dbReference type="PROSITE" id="PS50931">
    <property type="entry name" value="HTH_LYSR"/>
    <property type="match status" value="1"/>
</dbReference>
<keyword evidence="2" id="KW-0805">Transcription regulation</keyword>
<evidence type="ECO:0000256" key="2">
    <source>
        <dbReference type="ARBA" id="ARBA00023015"/>
    </source>
</evidence>
<dbReference type="RefSeq" id="WP_120176453.1">
    <property type="nucleotide sequence ID" value="NZ_AP018786.1"/>
</dbReference>
<keyword evidence="3" id="KW-0238">DNA-binding</keyword>
<proteinExistence type="inferred from homology"/>
<organism evidence="6 7">
    <name type="scientific">Sutterella megalosphaeroides</name>
    <dbReference type="NCBI Taxonomy" id="2494234"/>
    <lineage>
        <taxon>Bacteria</taxon>
        <taxon>Pseudomonadati</taxon>
        <taxon>Pseudomonadota</taxon>
        <taxon>Betaproteobacteria</taxon>
        <taxon>Burkholderiales</taxon>
        <taxon>Sutterellaceae</taxon>
        <taxon>Sutterella</taxon>
    </lineage>
</organism>
<dbReference type="Pfam" id="PF00126">
    <property type="entry name" value="HTH_1"/>
    <property type="match status" value="1"/>
</dbReference>
<dbReference type="InterPro" id="IPR000847">
    <property type="entry name" value="LysR_HTH_N"/>
</dbReference>
<dbReference type="InterPro" id="IPR058163">
    <property type="entry name" value="LysR-type_TF_proteobact-type"/>
</dbReference>
<accession>A0A2Z6IDP9</accession>
<dbReference type="SUPFAM" id="SSF46785">
    <property type="entry name" value="Winged helix' DNA-binding domain"/>
    <property type="match status" value="1"/>
</dbReference>
<dbReference type="PANTHER" id="PTHR30537:SF5">
    <property type="entry name" value="HTH-TYPE TRANSCRIPTIONAL ACTIVATOR TTDR-RELATED"/>
    <property type="match status" value="1"/>
</dbReference>
<dbReference type="AlphaFoldDB" id="A0A2Z6IDP9"/>
<comment type="similarity">
    <text evidence="1">Belongs to the LysR transcriptional regulatory family.</text>
</comment>
<feature type="domain" description="HTH lysR-type" evidence="5">
    <location>
        <begin position="3"/>
        <end position="60"/>
    </location>
</feature>
<sequence length="314" mass="34416">MRIKFETWALFTAVVREGSFLAAGRALGIDPASLMRRINRLEEDLELQLFSRAEAGLTLTVSGRRLFREVAPLVARMEAALARKGAPGGEGAGSAPGRFGLACSGDVALDLVRDAAARIGARHPAMRWDFRVTWTGDASSARDDTFPAVSMRARTHPARKSRTEIPLGNVRRLCAASPDFLETHAPLLSPADLEELPAALTQEAAGVVAARDRIREVFERNGEYFPVELHRPTLFRQARSAVQAALDGEAVAVGIPEALLRPFFLEGRLVPLLRDWCMRPMVLEADVSARWRSNPVVLEFLEAARTATNEGEVR</sequence>
<dbReference type="SUPFAM" id="SSF53850">
    <property type="entry name" value="Periplasmic binding protein-like II"/>
    <property type="match status" value="1"/>
</dbReference>